<evidence type="ECO:0000256" key="1">
    <source>
        <dbReference type="SAM" id="SignalP"/>
    </source>
</evidence>
<accession>A0ABT1Z139</accession>
<proteinExistence type="predicted"/>
<dbReference type="InterPro" id="IPR018666">
    <property type="entry name" value="DUF2125"/>
</dbReference>
<sequence>MTRFARYSSSTALAICLGSTAAYADLTAAEVWNNWRDYMSDVGYEVTGAESQSGDTLTISDVRMRMEIEGEGDTADTSITMDTLTFTDVGDGSVSVEIPAVSKITVDADPASGETFDMTLDYTQSGFVMVVTGDREDMTYTYSADTMGIALAELMVDDEAMDRDTARASVTIADLSGVSRVMQEELRNVSQTLTTGPVTYDIAFTSPDDDGAATITGGMETLAFTGGGNIPTIDDPSDMNAMIEAGFNFLGEFTFEQGNSNIEFDGPDGGGTMNTSSIGGALSVSMSEDGLSYSGSQSGLVLKAMASQMPIPIDLNMETLGFGMVIPVQKSEEPQDFGLTLALEGFTMSEVLWGMFDPQAQLPRDPATIAVDLAGKTTLDVDLLDPQAAAAMETSDAAPGELNALDIRTLTVEAAGAELNGTGSFTFDNSDMTTFDGMPKPVGSLDLTLVGGNGLLDKLVAMGLLPEQQAQGARMMMGLFAVPGDAPDTLNSTIEVNEAGQVLANGQRIR</sequence>
<protein>
    <submittedName>
        <fullName evidence="2">DUF2125 domain-containing protein</fullName>
    </submittedName>
</protein>
<dbReference type="Proteomes" id="UP001165396">
    <property type="component" value="Unassembled WGS sequence"/>
</dbReference>
<comment type="caution">
    <text evidence="2">The sequence shown here is derived from an EMBL/GenBank/DDBJ whole genome shotgun (WGS) entry which is preliminary data.</text>
</comment>
<keyword evidence="1" id="KW-0732">Signal</keyword>
<dbReference type="Pfam" id="PF09898">
    <property type="entry name" value="DUF2125"/>
    <property type="match status" value="1"/>
</dbReference>
<evidence type="ECO:0000313" key="2">
    <source>
        <dbReference type="EMBL" id="MCR8826837.1"/>
    </source>
</evidence>
<evidence type="ECO:0000313" key="3">
    <source>
        <dbReference type="Proteomes" id="UP001165396"/>
    </source>
</evidence>
<organism evidence="2 3">
    <name type="scientific">Pseudosulfitobacter koreensis</name>
    <dbReference type="NCBI Taxonomy" id="2968472"/>
    <lineage>
        <taxon>Bacteria</taxon>
        <taxon>Pseudomonadati</taxon>
        <taxon>Pseudomonadota</taxon>
        <taxon>Alphaproteobacteria</taxon>
        <taxon>Rhodobacterales</taxon>
        <taxon>Roseobacteraceae</taxon>
        <taxon>Pseudosulfitobacter</taxon>
    </lineage>
</organism>
<dbReference type="EMBL" id="JANKJG010000006">
    <property type="protein sequence ID" value="MCR8826837.1"/>
    <property type="molecule type" value="Genomic_DNA"/>
</dbReference>
<name>A0ABT1Z139_9RHOB</name>
<feature type="chain" id="PRO_5045602674" evidence="1">
    <location>
        <begin position="25"/>
        <end position="510"/>
    </location>
</feature>
<reference evidence="2" key="1">
    <citation type="submission" date="2022-07" db="EMBL/GenBank/DDBJ databases">
        <title>Pseudosulfitobacter sp. strain AP-MA-4, whole genome sequence.</title>
        <authorList>
            <person name="Jiang Y."/>
        </authorList>
    </citation>
    <scope>NUCLEOTIDE SEQUENCE</scope>
    <source>
        <strain evidence="2">AP-MA-4</strain>
    </source>
</reference>
<feature type="signal peptide" evidence="1">
    <location>
        <begin position="1"/>
        <end position="24"/>
    </location>
</feature>
<gene>
    <name evidence="2" type="ORF">NTA49_09840</name>
</gene>
<dbReference type="RefSeq" id="WP_258294568.1">
    <property type="nucleotide sequence ID" value="NZ_JANKJG010000006.1"/>
</dbReference>
<keyword evidence="3" id="KW-1185">Reference proteome</keyword>